<gene>
    <name evidence="1" type="ORF">T02_14379</name>
</gene>
<accession>A0A0V1KJG4</accession>
<keyword evidence="2" id="KW-1185">Reference proteome</keyword>
<comment type="caution">
    <text evidence="1">The sequence shown here is derived from an EMBL/GenBank/DDBJ whole genome shotgun (WGS) entry which is preliminary data.</text>
</comment>
<evidence type="ECO:0000313" key="2">
    <source>
        <dbReference type="Proteomes" id="UP000054721"/>
    </source>
</evidence>
<dbReference type="Proteomes" id="UP000054721">
    <property type="component" value="Unassembled WGS sequence"/>
</dbReference>
<reference evidence="1 2" key="1">
    <citation type="submission" date="2015-05" db="EMBL/GenBank/DDBJ databases">
        <title>Evolution of Trichinella species and genotypes.</title>
        <authorList>
            <person name="Korhonen P.K."/>
            <person name="Edoardo P."/>
            <person name="Giuseppe L.R."/>
            <person name="Gasser R.B."/>
        </authorList>
    </citation>
    <scope>NUCLEOTIDE SEQUENCE [LARGE SCALE GENOMIC DNA]</scope>
    <source>
        <strain evidence="1">ISS10</strain>
    </source>
</reference>
<dbReference type="AlphaFoldDB" id="A0A0V1KJG4"/>
<proteinExistence type="predicted"/>
<evidence type="ECO:0000313" key="1">
    <source>
        <dbReference type="EMBL" id="KRZ47423.1"/>
    </source>
</evidence>
<dbReference type="EMBL" id="JYDW01000813">
    <property type="protein sequence ID" value="KRZ47423.1"/>
    <property type="molecule type" value="Genomic_DNA"/>
</dbReference>
<organism evidence="1 2">
    <name type="scientific">Trichinella nativa</name>
    <dbReference type="NCBI Taxonomy" id="6335"/>
    <lineage>
        <taxon>Eukaryota</taxon>
        <taxon>Metazoa</taxon>
        <taxon>Ecdysozoa</taxon>
        <taxon>Nematoda</taxon>
        <taxon>Enoplea</taxon>
        <taxon>Dorylaimia</taxon>
        <taxon>Trichinellida</taxon>
        <taxon>Trichinellidae</taxon>
        <taxon>Trichinella</taxon>
    </lineage>
</organism>
<protein>
    <submittedName>
        <fullName evidence="1">Uncharacterized protein</fullName>
    </submittedName>
</protein>
<name>A0A0V1KJG4_9BILA</name>
<sequence>MYRMNGVEKAAKFLHGVCEPKFKIRDVQDKEYRDKAEKQEESFLGCVV</sequence>